<keyword evidence="2" id="KW-0560">Oxidoreductase</keyword>
<name>A0ABW7ER44_9BURK</name>
<evidence type="ECO:0000313" key="3">
    <source>
        <dbReference type="Proteomes" id="UP001606300"/>
    </source>
</evidence>
<dbReference type="RefSeq" id="WP_394472045.1">
    <property type="nucleotide sequence ID" value="NZ_JBIGHY010000007.1"/>
</dbReference>
<dbReference type="PANTHER" id="PTHR30543">
    <property type="entry name" value="CHROMATE REDUCTASE"/>
    <property type="match status" value="1"/>
</dbReference>
<evidence type="ECO:0000259" key="1">
    <source>
        <dbReference type="Pfam" id="PF03358"/>
    </source>
</evidence>
<organism evidence="2 3">
    <name type="scientific">Pelomonas dachongensis</name>
    <dbReference type="NCBI Taxonomy" id="3299029"/>
    <lineage>
        <taxon>Bacteria</taxon>
        <taxon>Pseudomonadati</taxon>
        <taxon>Pseudomonadota</taxon>
        <taxon>Betaproteobacteria</taxon>
        <taxon>Burkholderiales</taxon>
        <taxon>Sphaerotilaceae</taxon>
        <taxon>Roseateles</taxon>
    </lineage>
</organism>
<accession>A0ABW7ER44</accession>
<dbReference type="EMBL" id="JBIGHY010000007">
    <property type="protein sequence ID" value="MFG6415976.1"/>
    <property type="molecule type" value="Genomic_DNA"/>
</dbReference>
<dbReference type="PANTHER" id="PTHR30543:SF21">
    <property type="entry name" value="NAD(P)H-DEPENDENT FMN REDUCTASE LOT6"/>
    <property type="match status" value="1"/>
</dbReference>
<dbReference type="InterPro" id="IPR050712">
    <property type="entry name" value="NAD(P)H-dep_reductase"/>
</dbReference>
<dbReference type="EC" id="1.-.-.-" evidence="2"/>
<comment type="caution">
    <text evidence="2">The sequence shown here is derived from an EMBL/GenBank/DDBJ whole genome shotgun (WGS) entry which is preliminary data.</text>
</comment>
<gene>
    <name evidence="2" type="ORF">ACG02S_18940</name>
</gene>
<dbReference type="Gene3D" id="3.40.50.360">
    <property type="match status" value="1"/>
</dbReference>
<dbReference type="SUPFAM" id="SSF52218">
    <property type="entry name" value="Flavoproteins"/>
    <property type="match status" value="1"/>
</dbReference>
<protein>
    <submittedName>
        <fullName evidence="2">NADPH-dependent FMN reductase</fullName>
        <ecNumber evidence="2">1.-.-.-</ecNumber>
    </submittedName>
</protein>
<proteinExistence type="predicted"/>
<reference evidence="2 3" key="1">
    <citation type="submission" date="2024-09" db="EMBL/GenBank/DDBJ databases">
        <title>Novel species of the genus Pelomonas and Roseateles isolated from streams.</title>
        <authorList>
            <person name="Lu H."/>
        </authorList>
    </citation>
    <scope>NUCLEOTIDE SEQUENCE [LARGE SCALE GENOMIC DNA]</scope>
    <source>
        <strain evidence="2 3">DC23W</strain>
    </source>
</reference>
<dbReference type="Pfam" id="PF03358">
    <property type="entry name" value="FMN_red"/>
    <property type="match status" value="1"/>
</dbReference>
<keyword evidence="3" id="KW-1185">Reference proteome</keyword>
<dbReference type="InterPro" id="IPR005025">
    <property type="entry name" value="FMN_Rdtase-like_dom"/>
</dbReference>
<dbReference type="Proteomes" id="UP001606300">
    <property type="component" value="Unassembled WGS sequence"/>
</dbReference>
<dbReference type="GO" id="GO:0016491">
    <property type="term" value="F:oxidoreductase activity"/>
    <property type="evidence" value="ECO:0007669"/>
    <property type="project" value="UniProtKB-KW"/>
</dbReference>
<sequence>MTIKIIALSGALRRASYNTALLRAAAGLVPADVTLELHTLHGIPLYDGDVEAQGIPEAVTALREAIRAADGLLISTPEYNNAIPGVLKNGLDWLSRPSGEGTKLFGAKPTALMGATPGGFGTVQAQDAMLSVLRTFGSDFWMGGRLMVSKAGSVFDADGELVDDKVREQLQNFLKGFAAFVQQRAGA</sequence>
<feature type="domain" description="NADPH-dependent FMN reductase-like" evidence="1">
    <location>
        <begin position="3"/>
        <end position="148"/>
    </location>
</feature>
<evidence type="ECO:0000313" key="2">
    <source>
        <dbReference type="EMBL" id="MFG6415976.1"/>
    </source>
</evidence>
<dbReference type="InterPro" id="IPR029039">
    <property type="entry name" value="Flavoprotein-like_sf"/>
</dbReference>